<dbReference type="GO" id="GO:0005576">
    <property type="term" value="C:extracellular region"/>
    <property type="evidence" value="ECO:0007669"/>
    <property type="project" value="UniProtKB-SubCell"/>
</dbReference>
<evidence type="ECO:0000259" key="6">
    <source>
        <dbReference type="PROSITE" id="PS00799"/>
    </source>
</evidence>
<comment type="subcellular location">
    <subcellularLocation>
        <location evidence="1">Secreted</location>
    </subcellularLocation>
</comment>
<dbReference type="SUPFAM" id="SSF57277">
    <property type="entry name" value="Granulin repeat"/>
    <property type="match status" value="13"/>
</dbReference>
<keyword evidence="3" id="KW-0964">Secreted</keyword>
<organism evidence="7 8">
    <name type="scientific">Ictalurus punctatus</name>
    <name type="common">Channel catfish</name>
    <name type="synonym">Silurus punctatus</name>
    <dbReference type="NCBI Taxonomy" id="7998"/>
    <lineage>
        <taxon>Eukaryota</taxon>
        <taxon>Metazoa</taxon>
        <taxon>Chordata</taxon>
        <taxon>Craniata</taxon>
        <taxon>Vertebrata</taxon>
        <taxon>Euteleostomi</taxon>
        <taxon>Actinopterygii</taxon>
        <taxon>Neopterygii</taxon>
        <taxon>Teleostei</taxon>
        <taxon>Ostariophysi</taxon>
        <taxon>Siluriformes</taxon>
        <taxon>Ictaluridae</taxon>
        <taxon>Ictalurus</taxon>
    </lineage>
</organism>
<feature type="domain" description="Granulins" evidence="6">
    <location>
        <begin position="50"/>
        <end position="63"/>
    </location>
</feature>
<keyword evidence="7" id="KW-1185">Reference proteome</keyword>
<dbReference type="OrthoDB" id="5854875at2759"/>
<reference evidence="8" key="2">
    <citation type="submission" date="2025-08" db="UniProtKB">
        <authorList>
            <consortium name="RefSeq"/>
        </authorList>
    </citation>
    <scope>IDENTIFICATION</scope>
    <source>
        <tissue evidence="8">Blood</tissue>
    </source>
</reference>
<feature type="domain" description="Granulins" evidence="6">
    <location>
        <begin position="132"/>
        <end position="145"/>
    </location>
</feature>
<feature type="domain" description="Granulins" evidence="6">
    <location>
        <begin position="801"/>
        <end position="814"/>
    </location>
</feature>
<dbReference type="GeneID" id="108276572"/>
<dbReference type="AlphaFoldDB" id="A0A2D0SMB3"/>
<dbReference type="STRING" id="7998.ENSIPUP00000014593"/>
<comment type="similarity">
    <text evidence="2">Belongs to the granulin family.</text>
</comment>
<evidence type="ECO:0000256" key="5">
    <source>
        <dbReference type="SAM" id="SignalP"/>
    </source>
</evidence>
<dbReference type="InterPro" id="IPR039036">
    <property type="entry name" value="Granulin_fam"/>
</dbReference>
<feature type="chain" id="PRO_5039885784" evidence="5">
    <location>
        <begin position="17"/>
        <end position="1090"/>
    </location>
</feature>
<feature type="signal peptide" evidence="5">
    <location>
        <begin position="1"/>
        <end position="16"/>
    </location>
</feature>
<feature type="domain" description="Granulins" evidence="6">
    <location>
        <begin position="635"/>
        <end position="648"/>
    </location>
</feature>
<keyword evidence="4" id="KW-1015">Disulfide bond</keyword>
<dbReference type="RefSeq" id="XP_017343844.2">
    <property type="nucleotide sequence ID" value="XM_017488355.3"/>
</dbReference>
<dbReference type="PROSITE" id="PS00799">
    <property type="entry name" value="GRANULINS"/>
    <property type="match status" value="12"/>
</dbReference>
<feature type="domain" description="Granulins" evidence="6">
    <location>
        <begin position="885"/>
        <end position="898"/>
    </location>
</feature>
<evidence type="ECO:0000313" key="7">
    <source>
        <dbReference type="Proteomes" id="UP000221080"/>
    </source>
</evidence>
<feature type="domain" description="Granulins" evidence="6">
    <location>
        <begin position="717"/>
        <end position="730"/>
    </location>
</feature>
<accession>A0A2D0SMB3</accession>
<evidence type="ECO:0000256" key="3">
    <source>
        <dbReference type="ARBA" id="ARBA00022525"/>
    </source>
</evidence>
<keyword evidence="5" id="KW-0732">Signal</keyword>
<feature type="domain" description="Granulins" evidence="6">
    <location>
        <begin position="215"/>
        <end position="228"/>
    </location>
</feature>
<proteinExistence type="inferred from homology"/>
<evidence type="ECO:0000256" key="4">
    <source>
        <dbReference type="ARBA" id="ARBA00023157"/>
    </source>
</evidence>
<dbReference type="Proteomes" id="UP000221080">
    <property type="component" value="Chromosome 2"/>
</dbReference>
<dbReference type="Gene3D" id="2.10.25.160">
    <property type="entry name" value="Granulin"/>
    <property type="match status" value="13"/>
</dbReference>
<protein>
    <submittedName>
        <fullName evidence="8">Granulin a</fullName>
    </submittedName>
</protein>
<dbReference type="FunFam" id="2.10.25.160:FF:000001">
    <property type="entry name" value="Granulin precursor"/>
    <property type="match status" value="8"/>
</dbReference>
<feature type="domain" description="Granulins" evidence="6">
    <location>
        <begin position="551"/>
        <end position="564"/>
    </location>
</feature>
<dbReference type="Pfam" id="PF00396">
    <property type="entry name" value="Granulin"/>
    <property type="match status" value="13"/>
</dbReference>
<sequence length="1090" mass="117738">MLRLTAGVLLLSLVAGSKCPDQQRCGDEQTCCQIHSGEFNCCPFHQGECCEDHLHCCPEGMLCEVKDSRCTNATHSLPWAERFPSEHSGLVNKPVLAVLCADGISECPVETSCCETADGRWGCCPMPRAVCCDDKVHCCPEDSVCDVNNAKCMSSTNHELPMWAKFPARQRAAWEDRKYSDVPCDDTSACPDGTTCCKDEQGAWSCCPLPQAVCCEDFIHCCPHGKKCNLAAQTCEDPSGSVPWLKKEPSRQIGEQKTPETKVSDVPCDDTSACPDGTTCCKDEQGAWSCCPLPQAVCCEDFIHCCPHGKKCNLAAQTCEDPSGSVPWLKKEPSRPIGEQKTPETKVSDVPCDDTSACPDGTTCCKDEQGAWSCCPLPQAVCCEDFIHCCPHGKKCNLAAQTCEDPSGSVPWLKKEPSRPIGEQKTPETKVSDVPCDDTSACPDGTTCCKDEQGAWSCCPLPQAVCCEDFIHCCPHGKKCNLAAQTCEDPSGSVPWLKKEPSRPIGEQKTPETKVSDVPCDDTSACPDGTTCCKDEQGAWSCCPLPQAVCCEDFIHCCPHGKKCNLAAQTCEDPSGSVPWLKKEPSRPIGEQKTPETKVSDVPCDDTSACPDGTTCCKDEQGAWSCCPLPQAVCCEDFIHCCPHGKKCNLAAQTCEDPSGSVPWLKKEPSRPIQDNNVSEDSVVPCNETVACADGTTCCKTQEGGWSCCPLPQAVCCEDFIHCCPNGKKCNLAAQTCEDPSGSVPWLKKEPSRPIRDKNVPDTKVSEVPCDDTTACPDETTCCKTEEGQWSCCPLPQAVCCEDFIHCCPHGTKCNLAAQTCDDPSGSVSWLKKEPSRPIMDKNVPDTKVSEVPCDDTTACPDETTCCKTEEGQWSCCPLPQAVCCEDFIHCCPHGTKCNLAAQTCDDPSGSVSWLKKEPSRPTARATQNTSTNAVSVKCDPHVSCPDHTTCCFMKKSQKWGCCPLDQATCCADGENCCPKGYTCRDQQCVKSSWIKFDSVSFASVRDSANPQIHTDIDCGGGFTCKDSETCCRMSASSWGCCPFPKAVCCSDMLHCCPAGYTCDESGSCTSAMGFYPDVFFSRKKRARAV</sequence>
<feature type="domain" description="Granulins" evidence="6">
    <location>
        <begin position="383"/>
        <end position="396"/>
    </location>
</feature>
<name>A0A2D0SMB3_ICTPU</name>
<feature type="domain" description="Granulins" evidence="6">
    <location>
        <begin position="1050"/>
        <end position="1063"/>
    </location>
</feature>
<reference evidence="7" key="1">
    <citation type="journal article" date="2016" name="Nat. Commun.">
        <title>The channel catfish genome sequence provides insights into the evolution of scale formation in teleosts.</title>
        <authorList>
            <person name="Liu Z."/>
            <person name="Liu S."/>
            <person name="Yao J."/>
            <person name="Bao L."/>
            <person name="Zhang J."/>
            <person name="Li Y."/>
            <person name="Jiang C."/>
            <person name="Sun L."/>
            <person name="Wang R."/>
            <person name="Zhang Y."/>
            <person name="Zhou T."/>
            <person name="Zeng Q."/>
            <person name="Fu Q."/>
            <person name="Gao S."/>
            <person name="Li N."/>
            <person name="Koren S."/>
            <person name="Jiang Y."/>
            <person name="Zimin A."/>
            <person name="Xu P."/>
            <person name="Phillippy A.M."/>
            <person name="Geng X."/>
            <person name="Song L."/>
            <person name="Sun F."/>
            <person name="Li C."/>
            <person name="Wang X."/>
            <person name="Chen A."/>
            <person name="Jin Y."/>
            <person name="Yuan Z."/>
            <person name="Yang Y."/>
            <person name="Tan S."/>
            <person name="Peatman E."/>
            <person name="Lu J."/>
            <person name="Qin Z."/>
            <person name="Dunham R."/>
            <person name="Li Z."/>
            <person name="Sonstegard T."/>
            <person name="Feng J."/>
            <person name="Danzmann R.G."/>
            <person name="Schroeder S."/>
            <person name="Scheffler B."/>
            <person name="Duke M.V."/>
            <person name="Ballard L."/>
            <person name="Kucuktas H."/>
            <person name="Kaltenboeck L."/>
            <person name="Liu H."/>
            <person name="Armbruster J."/>
            <person name="Xie Y."/>
            <person name="Kirby M.L."/>
            <person name="Tian Y."/>
            <person name="Flanagan M.E."/>
            <person name="Mu W."/>
            <person name="Waldbieser G.C."/>
        </authorList>
    </citation>
    <scope>NUCLEOTIDE SEQUENCE [LARGE SCALE GENOMIC DNA]</scope>
    <source>
        <strain evidence="7">SDA103</strain>
    </source>
</reference>
<dbReference type="PANTHER" id="PTHR12274:SF8">
    <property type="entry name" value="GRANULIN-A ISOFORM X1"/>
    <property type="match status" value="1"/>
</dbReference>
<evidence type="ECO:0000256" key="2">
    <source>
        <dbReference type="ARBA" id="ARBA00010093"/>
    </source>
</evidence>
<feature type="domain" description="Granulins" evidence="6">
    <location>
        <begin position="299"/>
        <end position="312"/>
    </location>
</feature>
<dbReference type="SMART" id="SM00277">
    <property type="entry name" value="GRAN"/>
    <property type="match status" value="13"/>
</dbReference>
<dbReference type="KEGG" id="ipu:108276572"/>
<evidence type="ECO:0000313" key="8">
    <source>
        <dbReference type="RefSeq" id="XP_017343844.2"/>
    </source>
</evidence>
<dbReference type="PANTHER" id="PTHR12274">
    <property type="entry name" value="GRANULIN"/>
    <property type="match status" value="1"/>
</dbReference>
<evidence type="ECO:0000256" key="1">
    <source>
        <dbReference type="ARBA" id="ARBA00004613"/>
    </source>
</evidence>
<feature type="domain" description="Granulins" evidence="6">
    <location>
        <begin position="467"/>
        <end position="480"/>
    </location>
</feature>
<dbReference type="CTD" id="791524"/>
<gene>
    <name evidence="8" type="primary">grna</name>
</gene>
<dbReference type="InterPro" id="IPR037277">
    <property type="entry name" value="Granulin_sf"/>
</dbReference>
<dbReference type="InterPro" id="IPR000118">
    <property type="entry name" value="Granulin"/>
</dbReference>